<proteinExistence type="predicted"/>
<dbReference type="EMBL" id="KZ994607">
    <property type="protein sequence ID" value="RKO92514.1"/>
    <property type="molecule type" value="Genomic_DNA"/>
</dbReference>
<feature type="compositionally biased region" description="Polar residues" evidence="1">
    <location>
        <begin position="247"/>
        <end position="259"/>
    </location>
</feature>
<sequence>MAAFVRMLRHVLVCRNYGVTLHGAWRIHAGIRKGGGSGTDEAADFIPNGSPFRFSGPQARNGSAAGLYAQRIGDLDVYFRFVEPSHGSPATGDKTLDGGRRGVPANVQRLTRDQQAHIAVVQCDDEVYLRTTVEKHAAKYPVIGAIATNAEENPVTYDRFRFALATSLDTEKCGYVPTELLDIESTKQRMECMCRVSPPAPLLATVKNALTIISTDAESAIPEFTNRIEGRIEHLWKKYSNECKATGNKNLSRSGSRGSLINGKGQKNAAAPRPTPNFNQPSTRNSYASVDERVMCHSPVVERQTSCASLYEMRPRDTGRPPLPVVPVPASEARDAERPPLSVVPVPASEERDAERPQLSVVVPASEARDAERPPLPVTARVAEWQKLPAPTRSNTLSSWGRSRAAREEKLPVEGAPVKRRTSLLHRLRSFRGTSEPANKAPQPSGITLSAQGEAPAVGPQSRREGWVKFRSPGPRDLGRDTPGAGHAGRPFPGADHPVRASDDGHGRGGGDILGGPGCGFRARRYRPRRYARRRGVRRFGGAAKGGRRAAAREPALAHGKGGVGVISLARSTAREKRGAGEEVGGDAQGGPRQTHGVVELRGARVLVRVPMKE</sequence>
<evidence type="ECO:0000313" key="2">
    <source>
        <dbReference type="EMBL" id="RKO92514.1"/>
    </source>
</evidence>
<reference evidence="3" key="1">
    <citation type="journal article" date="2018" name="Nat. Microbiol.">
        <title>Leveraging single-cell genomics to expand the fungal tree of life.</title>
        <authorList>
            <person name="Ahrendt S.R."/>
            <person name="Quandt C.A."/>
            <person name="Ciobanu D."/>
            <person name="Clum A."/>
            <person name="Salamov A."/>
            <person name="Andreopoulos B."/>
            <person name="Cheng J.F."/>
            <person name="Woyke T."/>
            <person name="Pelin A."/>
            <person name="Henrissat B."/>
            <person name="Reynolds N.K."/>
            <person name="Benny G.L."/>
            <person name="Smith M.E."/>
            <person name="James T.Y."/>
            <person name="Grigoriev I.V."/>
        </authorList>
    </citation>
    <scope>NUCLEOTIDE SEQUENCE [LARGE SCALE GENOMIC DNA]</scope>
</reference>
<evidence type="ECO:0000313" key="3">
    <source>
        <dbReference type="Proteomes" id="UP000269721"/>
    </source>
</evidence>
<feature type="region of interest" description="Disordered" evidence="1">
    <location>
        <begin position="428"/>
        <end position="520"/>
    </location>
</feature>
<feature type="compositionally biased region" description="Basic and acidic residues" evidence="1">
    <location>
        <begin position="497"/>
        <end position="509"/>
    </location>
</feature>
<feature type="region of interest" description="Disordered" evidence="1">
    <location>
        <begin position="247"/>
        <end position="283"/>
    </location>
</feature>
<dbReference type="Proteomes" id="UP000269721">
    <property type="component" value="Unassembled WGS sequence"/>
</dbReference>
<evidence type="ECO:0000256" key="1">
    <source>
        <dbReference type="SAM" id="MobiDB-lite"/>
    </source>
</evidence>
<organism evidence="2 3">
    <name type="scientific">Blyttiomyces helicus</name>
    <dbReference type="NCBI Taxonomy" id="388810"/>
    <lineage>
        <taxon>Eukaryota</taxon>
        <taxon>Fungi</taxon>
        <taxon>Fungi incertae sedis</taxon>
        <taxon>Chytridiomycota</taxon>
        <taxon>Chytridiomycota incertae sedis</taxon>
        <taxon>Chytridiomycetes</taxon>
        <taxon>Chytridiomycetes incertae sedis</taxon>
        <taxon>Blyttiomyces</taxon>
    </lineage>
</organism>
<keyword evidence="3" id="KW-1185">Reference proteome</keyword>
<gene>
    <name evidence="2" type="ORF">BDK51DRAFT_41143</name>
</gene>
<dbReference type="AlphaFoldDB" id="A0A4P9WIB6"/>
<name>A0A4P9WIB6_9FUNG</name>
<feature type="region of interest" description="Disordered" evidence="1">
    <location>
        <begin position="573"/>
        <end position="597"/>
    </location>
</feature>
<protein>
    <submittedName>
        <fullName evidence="2">Uncharacterized protein</fullName>
    </submittedName>
</protein>
<feature type="compositionally biased region" description="Gly residues" evidence="1">
    <location>
        <begin position="510"/>
        <end position="519"/>
    </location>
</feature>
<accession>A0A4P9WIB6</accession>